<keyword evidence="15" id="KW-1185">Reference proteome</keyword>
<dbReference type="Proteomes" id="UP000054359">
    <property type="component" value="Unassembled WGS sequence"/>
</dbReference>
<keyword evidence="6 13" id="KW-1133">Transmembrane helix</keyword>
<evidence type="ECO:0000256" key="3">
    <source>
        <dbReference type="ARBA" id="ARBA00022448"/>
    </source>
</evidence>
<reference evidence="14 15" key="1">
    <citation type="submission" date="2013-11" db="EMBL/GenBank/DDBJ databases">
        <title>Genome sequencing of Stegodyphus mimosarum.</title>
        <authorList>
            <person name="Bechsgaard J."/>
        </authorList>
    </citation>
    <scope>NUCLEOTIDE SEQUENCE [LARGE SCALE GENOMIC DNA]</scope>
</reference>
<dbReference type="GO" id="GO:0015280">
    <property type="term" value="F:ligand-gated sodium channel activity"/>
    <property type="evidence" value="ECO:0007669"/>
    <property type="project" value="TreeGrafter"/>
</dbReference>
<evidence type="ECO:0000256" key="1">
    <source>
        <dbReference type="ARBA" id="ARBA00004141"/>
    </source>
</evidence>
<comment type="similarity">
    <text evidence="2 12">Belongs to the amiloride-sensitive sodium channel (TC 1.A.6) family.</text>
</comment>
<evidence type="ECO:0000256" key="13">
    <source>
        <dbReference type="SAM" id="Phobius"/>
    </source>
</evidence>
<dbReference type="Gene3D" id="2.60.470.10">
    <property type="entry name" value="Acid-sensing ion channels like domains"/>
    <property type="match status" value="1"/>
</dbReference>
<dbReference type="GO" id="GO:0005886">
    <property type="term" value="C:plasma membrane"/>
    <property type="evidence" value="ECO:0007669"/>
    <property type="project" value="TreeGrafter"/>
</dbReference>
<dbReference type="EMBL" id="KK116219">
    <property type="protein sequence ID" value="KFM67107.1"/>
    <property type="molecule type" value="Genomic_DNA"/>
</dbReference>
<evidence type="ECO:0000256" key="6">
    <source>
        <dbReference type="ARBA" id="ARBA00022989"/>
    </source>
</evidence>
<organism evidence="14 15">
    <name type="scientific">Stegodyphus mimosarum</name>
    <name type="common">African social velvet spider</name>
    <dbReference type="NCBI Taxonomy" id="407821"/>
    <lineage>
        <taxon>Eukaryota</taxon>
        <taxon>Metazoa</taxon>
        <taxon>Ecdysozoa</taxon>
        <taxon>Arthropoda</taxon>
        <taxon>Chelicerata</taxon>
        <taxon>Arachnida</taxon>
        <taxon>Araneae</taxon>
        <taxon>Araneomorphae</taxon>
        <taxon>Entelegynae</taxon>
        <taxon>Eresoidea</taxon>
        <taxon>Eresidae</taxon>
        <taxon>Stegodyphus</taxon>
    </lineage>
</organism>
<keyword evidence="10 12" id="KW-0739">Sodium transport</keyword>
<keyword evidence="11 12" id="KW-0407">Ion channel</keyword>
<dbReference type="OMA" id="HSEHEEC"/>
<protein>
    <submittedName>
        <fullName evidence="14">Amiloride-sensitive cation channel 5</fullName>
    </submittedName>
</protein>
<dbReference type="InterPro" id="IPR001873">
    <property type="entry name" value="ENaC"/>
</dbReference>
<dbReference type="PANTHER" id="PTHR11690:SF248">
    <property type="entry name" value="PICKPOCKET 17, ISOFORM A"/>
    <property type="match status" value="1"/>
</dbReference>
<evidence type="ECO:0000313" key="14">
    <source>
        <dbReference type="EMBL" id="KFM67107.1"/>
    </source>
</evidence>
<feature type="transmembrane region" description="Helical" evidence="13">
    <location>
        <begin position="432"/>
        <end position="456"/>
    </location>
</feature>
<evidence type="ECO:0000256" key="11">
    <source>
        <dbReference type="ARBA" id="ARBA00023303"/>
    </source>
</evidence>
<evidence type="ECO:0000256" key="2">
    <source>
        <dbReference type="ARBA" id="ARBA00007193"/>
    </source>
</evidence>
<evidence type="ECO:0000256" key="8">
    <source>
        <dbReference type="ARBA" id="ARBA00023065"/>
    </source>
</evidence>
<feature type="non-terminal residue" evidence="14">
    <location>
        <position position="471"/>
    </location>
</feature>
<evidence type="ECO:0000256" key="5">
    <source>
        <dbReference type="ARBA" id="ARBA00022692"/>
    </source>
</evidence>
<evidence type="ECO:0000256" key="9">
    <source>
        <dbReference type="ARBA" id="ARBA00023136"/>
    </source>
</evidence>
<comment type="subcellular location">
    <subcellularLocation>
        <location evidence="1">Membrane</location>
        <topology evidence="1">Multi-pass membrane protein</topology>
    </subcellularLocation>
</comment>
<keyword evidence="7" id="KW-0915">Sodium</keyword>
<keyword evidence="8 12" id="KW-0406">Ion transport</keyword>
<evidence type="ECO:0000256" key="4">
    <source>
        <dbReference type="ARBA" id="ARBA00022461"/>
    </source>
</evidence>
<gene>
    <name evidence="14" type="ORF">X975_06880</name>
</gene>
<keyword evidence="4 12" id="KW-0894">Sodium channel</keyword>
<proteinExistence type="inferred from homology"/>
<dbReference type="Gene3D" id="1.10.287.770">
    <property type="entry name" value="YojJ-like"/>
    <property type="match status" value="1"/>
</dbReference>
<accession>A0A087TPR8</accession>
<evidence type="ECO:0000256" key="12">
    <source>
        <dbReference type="RuleBase" id="RU000679"/>
    </source>
</evidence>
<dbReference type="PRINTS" id="PR01078">
    <property type="entry name" value="AMINACHANNEL"/>
</dbReference>
<sequence length="471" mass="54593">MPRETASTAQYTKDLFQDSLLTGIPQIVQTRSLGRKILKSTILACCIIGFVYQTTEFMKIFWSYPTVLDIDVEYPEIIESPAITYCNLNGIKRNSFCEEYPDNCTSPQNITAFCDAFPDVCRKQGIENLKYPKDEAFNFEEIATIDDLKNLGHSSEDILIYCRKMHKETHEFVECNIQDHIHMPMPDGNTGYRNCYILFSVIRSTTLKQNTLPVPKKKDALFHMVFEMEPGEYFRPDRQVGAIIAIHSPNTIINPFYDGFVIKPGNIYSVHLKVVEEKLLPFPYETQCKDYQSEWKKRNGKGPLSQAMCLAECVYNVSMKLCNCVIPNIMYYHEDRICSASEMDCFDFNISQCYTVCQQPCQFTDYEYDVQERKLENNAARTVEELYSIETNTDHLAIVLIFLKRPEIIIYSHRPQYEDIEVFSFMGGYVGMWLGVSLVAVFDFLESVTLIICYWIRKRISIKKDLKIELG</sequence>
<keyword evidence="5 12" id="KW-0812">Transmembrane</keyword>
<dbReference type="OrthoDB" id="6437014at2759"/>
<name>A0A087TPR8_STEMI</name>
<evidence type="ECO:0000313" key="15">
    <source>
        <dbReference type="Proteomes" id="UP000054359"/>
    </source>
</evidence>
<dbReference type="STRING" id="407821.A0A087TPR8"/>
<dbReference type="PANTHER" id="PTHR11690">
    <property type="entry name" value="AMILORIDE-SENSITIVE SODIUM CHANNEL-RELATED"/>
    <property type="match status" value="1"/>
</dbReference>
<evidence type="ECO:0000256" key="7">
    <source>
        <dbReference type="ARBA" id="ARBA00023053"/>
    </source>
</evidence>
<evidence type="ECO:0000256" key="10">
    <source>
        <dbReference type="ARBA" id="ARBA00023201"/>
    </source>
</evidence>
<dbReference type="AlphaFoldDB" id="A0A087TPR8"/>
<keyword evidence="3 12" id="KW-0813">Transport</keyword>
<dbReference type="Pfam" id="PF00858">
    <property type="entry name" value="ASC"/>
    <property type="match status" value="1"/>
</dbReference>
<keyword evidence="9 13" id="KW-0472">Membrane</keyword>